<feature type="region of interest" description="Disordered" evidence="2">
    <location>
        <begin position="1523"/>
        <end position="1542"/>
    </location>
</feature>
<dbReference type="PANTHER" id="PTHR36681:SF3">
    <property type="entry name" value="NUCLEAR GTPASE, GERMINAL CENTER-ASSOCIATED, TANDEM DUPLICATE 3"/>
    <property type="match status" value="1"/>
</dbReference>
<feature type="compositionally biased region" description="Acidic residues" evidence="2">
    <location>
        <begin position="888"/>
        <end position="902"/>
    </location>
</feature>
<evidence type="ECO:0000259" key="3">
    <source>
        <dbReference type="Pfam" id="PF00350"/>
    </source>
</evidence>
<dbReference type="OrthoDB" id="515370at2759"/>
<protein>
    <recommendedName>
        <fullName evidence="3">Dynamin N-terminal domain-containing protein</fullName>
    </recommendedName>
</protein>
<feature type="coiled-coil region" evidence="1">
    <location>
        <begin position="791"/>
        <end position="825"/>
    </location>
</feature>
<evidence type="ECO:0000313" key="4">
    <source>
        <dbReference type="EMBL" id="GIL70541.1"/>
    </source>
</evidence>
<sequence length="1542" mass="168737">MMLAFVQNGSGHPECEVDEIHMPSRKFAYLPRGAIDRAVRVSTVPGAAVGAQAILYSENVSAWCYRLNGERVKLTRGRGVFVGLLEELVLEAGTAAFPPDKPEISWMLVELERGGYLEEAPRSTSEANLLAPSVQDGYYDIQRGGYTAIECLKGEPTATAALGPYVPSCGVGTQLLPPKIPCIPVEAGAFVPPATNHGSAAVTVSMLAELSAAAVTVMPLSGTETASMPSMRQGSTSTGALLAESQRGPQVAGRGPLVAADIFRGPPQQQVSAATVTLGKAPAGSTTPMPDQEPPVALPPTADTQQQGLEMAMLACRMFADQETAADDQDVQLCFTKREDNVEQLYLNRQEVDVEQPGFTRQEDDNAMAVDTEIAKSVDAVDQLRLDTVSVLETPAPVDDPATRSPIGPAAQRPSTEWAVTAYMPSEGKQQASTRATGSLKAPTVKDVVGECKALVEQVSKIIFPTQETGDDGQEIRATDGGNIRQLVGQQLLEEWRSELDSLRGRCKLPSITIGVVGNTGAGKSSLLNVLLGEEDILPTNGMRASTGCPIEVAFAPSSTYRAEIEFMTRAEWERCLEHLLSDLRDEDGGININDSRCEAAAAQAMLEAVYGREVIRRGILTFEKLRDYSSKVTDLLGTSKVIRHSQSQNFRREIGEYVDSHNKAGDAQPWPIVKVCRIQHNWKLLSGGAVLVDLPGVRDANEARGAVAEGYMKNLKAVWVVSDIIRAVDDKTAKDLLGSTFKRQLVLDGRLKALTFVCTKTDNIQVTGTEENMGGPDEVCALSGVTVKTYMTLKSKIERLLEEQEEAAKDEKDAQRKVAAAQAKCIKAYKAAKAIHRSILDKRPQPLPEGLGGLMRQLEPPTQNGAPLKKTARRNRKNGGSRRGQDTDNDADEDAEGDEDGNSTSSNEYESDEAGSSTSSDASEQAEDDDDPDYCEEDKDKSEEETEEGDDSNDGSEESDPDATPSEEDSSPKRRGTKRKRSQRSRSGSSPARKPRGKLQAQYVALPVSELVDLLRQEVQEYSSKTRPEYMIAVRERKKAKQALAAARQRLVGPQREITSYFAIARNNSSRQRLQQNFKDGLKEVFNAQGVEARVHDGDGAIGCSNNLECQDAEPAGVPNLPVFCVSAREAQKLEGRNKRDGRPTVFMKTGETEVPALRKHVEEIADSGRIQAQEDLVRALFGFINSVGEVLLSKRLDISLELARELRQTVFRQLQGLKARLTAQWEQQFCHMRAEFMDQSLTPGLSAGFNAAARGACSRIQEYGKTIWWNTYWAVIVRNGAYASPSAKTLIDFNDAIVGPLSNAIAEPWDRIFHIRFPRNLSKARAMCLAELDSFEATLQTKVPERFGIGPDRLDALCKQVRCNVVRRLDGLLQSLAVIVDEKAKELNREVLLPTVRDGMLPAYEAARREPAGRGRYIRLKTRVEEHVRMAGTPILRAAAERLRSEVKRLLSNIDKDMLQILEGLVDNIKVRLALLWDKPLSTYAERVRAAIALHQPVCAARALCRQLNVEVREQFALPPPLPAEEDLAQDGYSTADERG</sequence>
<keyword evidence="1" id="KW-0175">Coiled coil</keyword>
<feature type="compositionally biased region" description="Low complexity" evidence="2">
    <location>
        <begin position="915"/>
        <end position="924"/>
    </location>
</feature>
<feature type="compositionally biased region" description="Basic residues" evidence="2">
    <location>
        <begin position="974"/>
        <end position="985"/>
    </location>
</feature>
<feature type="domain" description="Dynamin N-terminal" evidence="3">
    <location>
        <begin position="514"/>
        <end position="736"/>
    </location>
</feature>
<dbReference type="InterPro" id="IPR045063">
    <property type="entry name" value="Dynamin_N"/>
</dbReference>
<reference evidence="4" key="1">
    <citation type="journal article" date="2021" name="Proc. Natl. Acad. Sci. U.S.A.">
        <title>Three genomes in the algal genus Volvox reveal the fate of a haploid sex-determining region after a transition to homothallism.</title>
        <authorList>
            <person name="Yamamoto K."/>
            <person name="Hamaji T."/>
            <person name="Kawai-Toyooka H."/>
            <person name="Matsuzaki R."/>
            <person name="Takahashi F."/>
            <person name="Nishimura Y."/>
            <person name="Kawachi M."/>
            <person name="Noguchi H."/>
            <person name="Minakuchi Y."/>
            <person name="Umen J.G."/>
            <person name="Toyoda A."/>
            <person name="Nozaki H."/>
        </authorList>
    </citation>
    <scope>NUCLEOTIDE SEQUENCE</scope>
    <source>
        <strain evidence="4">NIES-3786</strain>
    </source>
</reference>
<gene>
    <name evidence="4" type="ORF">Vretifemale_1281</name>
</gene>
<dbReference type="InterPro" id="IPR027417">
    <property type="entry name" value="P-loop_NTPase"/>
</dbReference>
<proteinExistence type="predicted"/>
<feature type="compositionally biased region" description="Acidic residues" evidence="2">
    <location>
        <begin position="925"/>
        <end position="970"/>
    </location>
</feature>
<keyword evidence="5" id="KW-1185">Reference proteome</keyword>
<feature type="region of interest" description="Disordered" evidence="2">
    <location>
        <begin position="395"/>
        <end position="415"/>
    </location>
</feature>
<accession>A0A8J4BXE9</accession>
<feature type="region of interest" description="Disordered" evidence="2">
    <location>
        <begin position="841"/>
        <end position="1001"/>
    </location>
</feature>
<dbReference type="SUPFAM" id="SSF52540">
    <property type="entry name" value="P-loop containing nucleoside triphosphate hydrolases"/>
    <property type="match status" value="1"/>
</dbReference>
<dbReference type="Pfam" id="PF00350">
    <property type="entry name" value="Dynamin_N"/>
    <property type="match status" value="1"/>
</dbReference>
<dbReference type="EMBL" id="BNCP01000002">
    <property type="protein sequence ID" value="GIL70541.1"/>
    <property type="molecule type" value="Genomic_DNA"/>
</dbReference>
<comment type="caution">
    <text evidence="4">The sequence shown here is derived from an EMBL/GenBank/DDBJ whole genome shotgun (WGS) entry which is preliminary data.</text>
</comment>
<evidence type="ECO:0000256" key="1">
    <source>
        <dbReference type="SAM" id="Coils"/>
    </source>
</evidence>
<dbReference type="Gene3D" id="3.40.50.300">
    <property type="entry name" value="P-loop containing nucleotide triphosphate hydrolases"/>
    <property type="match status" value="1"/>
</dbReference>
<evidence type="ECO:0000256" key="2">
    <source>
        <dbReference type="SAM" id="MobiDB-lite"/>
    </source>
</evidence>
<feature type="compositionally biased region" description="Basic residues" evidence="2">
    <location>
        <begin position="871"/>
        <end position="881"/>
    </location>
</feature>
<organism evidence="4 5">
    <name type="scientific">Volvox reticuliferus</name>
    <dbReference type="NCBI Taxonomy" id="1737510"/>
    <lineage>
        <taxon>Eukaryota</taxon>
        <taxon>Viridiplantae</taxon>
        <taxon>Chlorophyta</taxon>
        <taxon>core chlorophytes</taxon>
        <taxon>Chlorophyceae</taxon>
        <taxon>CS clade</taxon>
        <taxon>Chlamydomonadales</taxon>
        <taxon>Volvocaceae</taxon>
        <taxon>Volvox</taxon>
    </lineage>
</organism>
<dbReference type="Proteomes" id="UP000747110">
    <property type="component" value="Unassembled WGS sequence"/>
</dbReference>
<evidence type="ECO:0000313" key="5">
    <source>
        <dbReference type="Proteomes" id="UP000747110"/>
    </source>
</evidence>
<dbReference type="PANTHER" id="PTHR36681">
    <property type="entry name" value="NUCLEAR GTPASE, GERMINAL CENTER-ASSOCIATED, TANDEM DUPLICATE 3"/>
    <property type="match status" value="1"/>
</dbReference>
<name>A0A8J4BXE9_9CHLO</name>